<name>A0A485L6E8_9STRA</name>
<evidence type="ECO:0000313" key="6">
    <source>
        <dbReference type="Proteomes" id="UP000332933"/>
    </source>
</evidence>
<dbReference type="Gene3D" id="3.40.50.300">
    <property type="entry name" value="P-loop containing nucleotide triphosphate hydrolases"/>
    <property type="match status" value="2"/>
</dbReference>
<dbReference type="GO" id="GO:0016887">
    <property type="term" value="F:ATP hydrolysis activity"/>
    <property type="evidence" value="ECO:0007669"/>
    <property type="project" value="InterPro"/>
</dbReference>
<reference evidence="4" key="2">
    <citation type="submission" date="2019-06" db="EMBL/GenBank/DDBJ databases">
        <title>Genomics analysis of Aphanomyces spp. identifies a new class of oomycete effector associated with host adaptation.</title>
        <authorList>
            <person name="Gaulin E."/>
        </authorList>
    </citation>
    <scope>NUCLEOTIDE SEQUENCE</scope>
    <source>
        <strain evidence="4">CBS 578.67</strain>
    </source>
</reference>
<dbReference type="InterPro" id="IPR003593">
    <property type="entry name" value="AAA+_ATPase"/>
</dbReference>
<dbReference type="GO" id="GO:0005737">
    <property type="term" value="C:cytoplasm"/>
    <property type="evidence" value="ECO:0007669"/>
    <property type="project" value="TreeGrafter"/>
</dbReference>
<dbReference type="Gene3D" id="1.10.8.60">
    <property type="match status" value="2"/>
</dbReference>
<dbReference type="EMBL" id="VJMH01005876">
    <property type="protein sequence ID" value="KAF0692488.1"/>
    <property type="molecule type" value="Genomic_DNA"/>
</dbReference>
<gene>
    <name evidence="5" type="primary">Aste57867_16432</name>
    <name evidence="4" type="ORF">As57867_016375</name>
    <name evidence="5" type="ORF">ASTE57867_16432</name>
</gene>
<dbReference type="AlphaFoldDB" id="A0A485L6E8"/>
<organism evidence="5 6">
    <name type="scientific">Aphanomyces stellatus</name>
    <dbReference type="NCBI Taxonomy" id="120398"/>
    <lineage>
        <taxon>Eukaryota</taxon>
        <taxon>Sar</taxon>
        <taxon>Stramenopiles</taxon>
        <taxon>Oomycota</taxon>
        <taxon>Saprolegniomycetes</taxon>
        <taxon>Saprolegniales</taxon>
        <taxon>Verrucalvaceae</taxon>
        <taxon>Aphanomyces</taxon>
    </lineage>
</organism>
<evidence type="ECO:0000313" key="4">
    <source>
        <dbReference type="EMBL" id="KAF0692488.1"/>
    </source>
</evidence>
<keyword evidence="2" id="KW-0067">ATP-binding</keyword>
<dbReference type="InterPro" id="IPR050168">
    <property type="entry name" value="AAA_ATPase_domain"/>
</dbReference>
<dbReference type="FunFam" id="3.40.50.300:FF:001921">
    <property type="entry name" value="AAA ATPase domain-containing protein"/>
    <property type="match status" value="1"/>
</dbReference>
<proteinExistence type="predicted"/>
<dbReference type="GO" id="GO:0005524">
    <property type="term" value="F:ATP binding"/>
    <property type="evidence" value="ECO:0007669"/>
    <property type="project" value="UniProtKB-KW"/>
</dbReference>
<dbReference type="SMART" id="SM00382">
    <property type="entry name" value="AAA"/>
    <property type="match status" value="2"/>
</dbReference>
<dbReference type="InterPro" id="IPR027417">
    <property type="entry name" value="P-loop_NTPase"/>
</dbReference>
<dbReference type="PANTHER" id="PTHR23077:SF27">
    <property type="entry name" value="ATPASE FAMILY GENE 2 PROTEIN HOMOLOG A"/>
    <property type="match status" value="1"/>
</dbReference>
<dbReference type="EMBL" id="CAADRA010005897">
    <property type="protein sequence ID" value="VFT93207.1"/>
    <property type="molecule type" value="Genomic_DNA"/>
</dbReference>
<evidence type="ECO:0000259" key="3">
    <source>
        <dbReference type="SMART" id="SM00382"/>
    </source>
</evidence>
<protein>
    <submittedName>
        <fullName evidence="5">Aste57867_16432 protein</fullName>
    </submittedName>
</protein>
<dbReference type="InterPro" id="IPR003959">
    <property type="entry name" value="ATPase_AAA_core"/>
</dbReference>
<evidence type="ECO:0000256" key="2">
    <source>
        <dbReference type="ARBA" id="ARBA00022840"/>
    </source>
</evidence>
<reference evidence="5 6" key="1">
    <citation type="submission" date="2019-03" db="EMBL/GenBank/DDBJ databases">
        <authorList>
            <person name="Gaulin E."/>
            <person name="Dumas B."/>
        </authorList>
    </citation>
    <scope>NUCLEOTIDE SEQUENCE [LARGE SCALE GENOMIC DNA]</scope>
    <source>
        <strain evidence="5">CBS 568.67</strain>
    </source>
</reference>
<dbReference type="Pfam" id="PF00004">
    <property type="entry name" value="AAA"/>
    <property type="match status" value="2"/>
</dbReference>
<evidence type="ECO:0000313" key="5">
    <source>
        <dbReference type="EMBL" id="VFT93207.1"/>
    </source>
</evidence>
<dbReference type="Proteomes" id="UP000332933">
    <property type="component" value="Unassembled WGS sequence"/>
</dbReference>
<sequence length="752" mass="79617">MEILLHVPRISTPLADVSDTALDFRSIIYVEDGDESLEELQESSIVRLSSPIGGDGDACCYARVQSLDDLPSQFQRLSSLDAHEKSVVAYGSYGLAVALHTHGDVAATFISESPHVVYHVLLEAIPSSLPTTVHLNLHLPHLHDVPHATQVARAMEHIAPQLLGGTLIWPGRAIPIAWRHQPEIASVASDATLSVVSSATTTVAISTDAAASSRDHDNAATIDVILAHVTAHMAGQVDVLRHIVSTLVHSLFPTASSSFVPLARGMLLSGAPGIGKSHFLGLLRDAAAPFFYVHTLSAPDLFQTQVGQSEALLVAAFAAARAHAPALLVLEDIDAVASASTVALEQSLLGVLLACLDRVDASVFVVGTTNRDEAVDVAALCGNGRLEHHMCRQLETTPAQLAHVSARTTGFLGADLLNLVREATLASIHDHHAGVLVDAAPWEHALAIVRPSMLQSHAASHDDGRRVVVFGLQRAMATLHVALLRPLQDSTAYRAMGVLPPRGILLTGPSGVGKSHVLAAVAHDAGRLATCIPVRCTDLVTKVVGGTEKALAALFATARAAAPCVLLFDQIESLAPVRGFDTSTEQTFDRVLSLLLLEMDGFGSAAAADLQSWSHAQFVQQHVVLVATATAASQLDPSILRPGRFDIEIGLTRPDDMARRDALRHLMAATPVDVGDAFESHNALVEWLVEKTDGATIGQLHAIFQEAALASLRESIAVTHLGVPALVQTLRDVMGPQDEIDAVAARFAALRP</sequence>
<evidence type="ECO:0000256" key="1">
    <source>
        <dbReference type="ARBA" id="ARBA00022741"/>
    </source>
</evidence>
<dbReference type="PANTHER" id="PTHR23077">
    <property type="entry name" value="AAA-FAMILY ATPASE"/>
    <property type="match status" value="1"/>
</dbReference>
<feature type="domain" description="AAA+ ATPase" evidence="3">
    <location>
        <begin position="500"/>
        <end position="655"/>
    </location>
</feature>
<feature type="domain" description="AAA+ ATPase" evidence="3">
    <location>
        <begin position="262"/>
        <end position="396"/>
    </location>
</feature>
<accession>A0A485L6E8</accession>
<dbReference type="SUPFAM" id="SSF52540">
    <property type="entry name" value="P-loop containing nucleoside triphosphate hydrolases"/>
    <property type="match status" value="2"/>
</dbReference>
<dbReference type="OrthoDB" id="27435at2759"/>
<keyword evidence="6" id="KW-1185">Reference proteome</keyword>
<keyword evidence="1" id="KW-0547">Nucleotide-binding</keyword>